<evidence type="ECO:0000313" key="4">
    <source>
        <dbReference type="EMBL" id="MFD2907400.1"/>
    </source>
</evidence>
<proteinExistence type="predicted"/>
<sequence length="235" mass="27439">MLKKLSYILSFIILTSCDFTSAESYYNQAIELSQQKKYENAILLFDKAIEKKDNFRPALINRAYCKAEIGNYEEAINDYEIVIQFDSDNTFALCEIGYNWSTLKNHQKAIDFYNKALNTEGALHTSLNSEKQKIAINTNIEVKQFDNNADYNVLDCQIYYNRGIEYFELKEYEKAIIDFKKSLEVDNMVSNSHYYIGKSYLVLKDTIKSCENFDISARLGDIESKEMLNKYCNRK</sequence>
<gene>
    <name evidence="4" type="ORF">ACFSX9_01500</name>
</gene>
<feature type="repeat" description="TPR" evidence="3">
    <location>
        <begin position="22"/>
        <end position="55"/>
    </location>
</feature>
<comment type="caution">
    <text evidence="4">The sequence shown here is derived from an EMBL/GenBank/DDBJ whole genome shotgun (WGS) entry which is preliminary data.</text>
</comment>
<dbReference type="PANTHER" id="PTHR44858:SF1">
    <property type="entry name" value="UDP-N-ACETYLGLUCOSAMINE--PEPTIDE N-ACETYLGLUCOSAMINYLTRANSFERASE SPINDLY-RELATED"/>
    <property type="match status" value="1"/>
</dbReference>
<dbReference type="Pfam" id="PF13181">
    <property type="entry name" value="TPR_8"/>
    <property type="match status" value="2"/>
</dbReference>
<dbReference type="Pfam" id="PF00515">
    <property type="entry name" value="TPR_1"/>
    <property type="match status" value="1"/>
</dbReference>
<name>A0ABW5Z4Y6_9FLAO</name>
<organism evidence="4 5">
    <name type="scientific">Flavobacterium ardleyense</name>
    <dbReference type="NCBI Taxonomy" id="2038737"/>
    <lineage>
        <taxon>Bacteria</taxon>
        <taxon>Pseudomonadati</taxon>
        <taxon>Bacteroidota</taxon>
        <taxon>Flavobacteriia</taxon>
        <taxon>Flavobacteriales</taxon>
        <taxon>Flavobacteriaceae</taxon>
        <taxon>Flavobacterium</taxon>
    </lineage>
</organism>
<evidence type="ECO:0000313" key="5">
    <source>
        <dbReference type="Proteomes" id="UP001597549"/>
    </source>
</evidence>
<feature type="repeat" description="TPR" evidence="3">
    <location>
        <begin position="156"/>
        <end position="189"/>
    </location>
</feature>
<dbReference type="PANTHER" id="PTHR44858">
    <property type="entry name" value="TETRATRICOPEPTIDE REPEAT PROTEIN 6"/>
    <property type="match status" value="1"/>
</dbReference>
<reference evidence="5" key="1">
    <citation type="journal article" date="2019" name="Int. J. Syst. Evol. Microbiol.">
        <title>The Global Catalogue of Microorganisms (GCM) 10K type strain sequencing project: providing services to taxonomists for standard genome sequencing and annotation.</title>
        <authorList>
            <consortium name="The Broad Institute Genomics Platform"/>
            <consortium name="The Broad Institute Genome Sequencing Center for Infectious Disease"/>
            <person name="Wu L."/>
            <person name="Ma J."/>
        </authorList>
    </citation>
    <scope>NUCLEOTIDE SEQUENCE [LARGE SCALE GENOMIC DNA]</scope>
    <source>
        <strain evidence="5">KCTC 52644</strain>
    </source>
</reference>
<dbReference type="SMART" id="SM00028">
    <property type="entry name" value="TPR"/>
    <property type="match status" value="4"/>
</dbReference>
<evidence type="ECO:0000256" key="3">
    <source>
        <dbReference type="PROSITE-ProRule" id="PRU00339"/>
    </source>
</evidence>
<dbReference type="InterPro" id="IPR011990">
    <property type="entry name" value="TPR-like_helical_dom_sf"/>
</dbReference>
<dbReference type="RefSeq" id="WP_379803505.1">
    <property type="nucleotide sequence ID" value="NZ_JBHUOL010000004.1"/>
</dbReference>
<accession>A0ABW5Z4Y6</accession>
<keyword evidence="5" id="KW-1185">Reference proteome</keyword>
<evidence type="ECO:0000256" key="2">
    <source>
        <dbReference type="ARBA" id="ARBA00022803"/>
    </source>
</evidence>
<dbReference type="SUPFAM" id="SSF48452">
    <property type="entry name" value="TPR-like"/>
    <property type="match status" value="1"/>
</dbReference>
<dbReference type="InterPro" id="IPR050498">
    <property type="entry name" value="Ycf3"/>
</dbReference>
<dbReference type="Gene3D" id="1.25.40.10">
    <property type="entry name" value="Tetratricopeptide repeat domain"/>
    <property type="match status" value="2"/>
</dbReference>
<protein>
    <submittedName>
        <fullName evidence="4">Tetratricopeptide repeat protein</fullName>
    </submittedName>
</protein>
<dbReference type="InterPro" id="IPR019734">
    <property type="entry name" value="TPR_rpt"/>
</dbReference>
<keyword evidence="1" id="KW-0677">Repeat</keyword>
<dbReference type="Proteomes" id="UP001597549">
    <property type="component" value="Unassembled WGS sequence"/>
</dbReference>
<dbReference type="PROSITE" id="PS51257">
    <property type="entry name" value="PROKAR_LIPOPROTEIN"/>
    <property type="match status" value="1"/>
</dbReference>
<dbReference type="PROSITE" id="PS50005">
    <property type="entry name" value="TPR"/>
    <property type="match status" value="2"/>
</dbReference>
<dbReference type="EMBL" id="JBHUOL010000004">
    <property type="protein sequence ID" value="MFD2907400.1"/>
    <property type="molecule type" value="Genomic_DNA"/>
</dbReference>
<evidence type="ECO:0000256" key="1">
    <source>
        <dbReference type="ARBA" id="ARBA00022737"/>
    </source>
</evidence>
<keyword evidence="2 3" id="KW-0802">TPR repeat</keyword>